<dbReference type="Ensembl" id="ENSSORT00005008360.1">
    <property type="protein sequence ID" value="ENSSORP00005008074.1"/>
    <property type="gene ID" value="ENSSORG00005004523.1"/>
</dbReference>
<sequence length="303" mass="34324">EKLQNEEVTRKRKAKFNPTELEVLVDESNKYLHDLQQKNLTLAQRTAIWEKICQKVNAVGRTVRTVDEVKRRYQDIRRRTKEKLAYNRLSANHTGEGQVDPLTRIEEKVQVTFSDEQVAGIAEYDTLDIKIEEGRCTVTHFSNPQQKTFLFLYVETSSEAEQPPPNFPKVDPTPSALQNGPEDINLQLLREQNKQAAALQLIAREMRASASLARAVRRDTQAIATHCRQMVSAVSALTMAVNAVAKELQTMTALHSGAEAGRPSSAATDRQSETEEDGEVHTVEDFHLRKRKRPVVVLKKIEQ</sequence>
<keyword evidence="4" id="KW-1185">Reference proteome</keyword>
<gene>
    <name evidence="3" type="primary">LOC115413635</name>
</gene>
<dbReference type="InParanoid" id="A0A672YU27"/>
<reference evidence="3" key="2">
    <citation type="submission" date="2025-08" db="UniProtKB">
        <authorList>
            <consortium name="Ensembl"/>
        </authorList>
    </citation>
    <scope>IDENTIFICATION</scope>
</reference>
<dbReference type="Proteomes" id="UP000472271">
    <property type="component" value="Chromosome 22"/>
</dbReference>
<name>A0A672YU27_9TELE</name>
<organism evidence="3 4">
    <name type="scientific">Sphaeramia orbicularis</name>
    <name type="common">orbiculate cardinalfish</name>
    <dbReference type="NCBI Taxonomy" id="375764"/>
    <lineage>
        <taxon>Eukaryota</taxon>
        <taxon>Metazoa</taxon>
        <taxon>Chordata</taxon>
        <taxon>Craniata</taxon>
        <taxon>Vertebrata</taxon>
        <taxon>Euteleostomi</taxon>
        <taxon>Actinopterygii</taxon>
        <taxon>Neopterygii</taxon>
        <taxon>Teleostei</taxon>
        <taxon>Neoteleostei</taxon>
        <taxon>Acanthomorphata</taxon>
        <taxon>Gobiaria</taxon>
        <taxon>Kurtiformes</taxon>
        <taxon>Apogonoidei</taxon>
        <taxon>Apogonidae</taxon>
        <taxon>Apogoninae</taxon>
        <taxon>Sphaeramia</taxon>
    </lineage>
</organism>
<accession>A0A672YU27</accession>
<dbReference type="PANTHER" id="PTHR23098">
    <property type="entry name" value="AGAP001331-PA-RELATED"/>
    <property type="match status" value="1"/>
</dbReference>
<proteinExistence type="predicted"/>
<dbReference type="GO" id="GO:0005634">
    <property type="term" value="C:nucleus"/>
    <property type="evidence" value="ECO:0007669"/>
    <property type="project" value="TreeGrafter"/>
</dbReference>
<dbReference type="AlphaFoldDB" id="A0A672YU27"/>
<evidence type="ECO:0000313" key="4">
    <source>
        <dbReference type="Proteomes" id="UP000472271"/>
    </source>
</evidence>
<reference evidence="3" key="1">
    <citation type="submission" date="2019-06" db="EMBL/GenBank/DDBJ databases">
        <authorList>
            <consortium name="Wellcome Sanger Institute Data Sharing"/>
        </authorList>
    </citation>
    <scope>NUCLEOTIDE SEQUENCE [LARGE SCALE GENOMIC DNA]</scope>
</reference>
<evidence type="ECO:0000259" key="2">
    <source>
        <dbReference type="Pfam" id="PF13873"/>
    </source>
</evidence>
<dbReference type="InterPro" id="IPR028002">
    <property type="entry name" value="Myb_DNA-bind_5"/>
</dbReference>
<dbReference type="PANTHER" id="PTHR23098:SF22">
    <property type="entry name" value="MYB-LIKE DOMAIN-CONTAINING PROTEIN"/>
    <property type="match status" value="1"/>
</dbReference>
<reference evidence="3" key="3">
    <citation type="submission" date="2025-09" db="UniProtKB">
        <authorList>
            <consortium name="Ensembl"/>
        </authorList>
    </citation>
    <scope>IDENTIFICATION</scope>
</reference>
<protein>
    <recommendedName>
        <fullName evidence="2">Myb/SANT-like DNA-binding domain-containing protein</fullName>
    </recommendedName>
</protein>
<evidence type="ECO:0000256" key="1">
    <source>
        <dbReference type="SAM" id="MobiDB-lite"/>
    </source>
</evidence>
<feature type="region of interest" description="Disordered" evidence="1">
    <location>
        <begin position="256"/>
        <end position="285"/>
    </location>
</feature>
<feature type="domain" description="Myb/SANT-like DNA-binding" evidence="2">
    <location>
        <begin position="12"/>
        <end position="85"/>
    </location>
</feature>
<dbReference type="Pfam" id="PF13873">
    <property type="entry name" value="Myb_DNA-bind_5"/>
    <property type="match status" value="1"/>
</dbReference>
<evidence type="ECO:0000313" key="3">
    <source>
        <dbReference type="Ensembl" id="ENSSORP00005008074.1"/>
    </source>
</evidence>